<sequence length="83" mass="9810">MVKALITISEQTNRVLNIVKAEYGLKDKSQAIDKMVEDYAELVFEPRVKASYIRKLKKIRKERLINIGTIEDFDRRFHINTKK</sequence>
<dbReference type="EMBL" id="AUZZ01007610">
    <property type="protein sequence ID" value="EQD41634.1"/>
    <property type="molecule type" value="Genomic_DNA"/>
</dbReference>
<dbReference type="AlphaFoldDB" id="T1ALQ6"/>
<reference evidence="1" key="2">
    <citation type="journal article" date="2014" name="ISME J.">
        <title>Microbial stratification in low pH oxic and suboxic macroscopic growths along an acid mine drainage.</title>
        <authorList>
            <person name="Mendez-Garcia C."/>
            <person name="Mesa V."/>
            <person name="Sprenger R.R."/>
            <person name="Richter M."/>
            <person name="Diez M.S."/>
            <person name="Solano J."/>
            <person name="Bargiela R."/>
            <person name="Golyshina O.V."/>
            <person name="Manteca A."/>
            <person name="Ramos J.L."/>
            <person name="Gallego J.R."/>
            <person name="Llorente I."/>
            <person name="Martins Dos Santos V.A."/>
            <person name="Jensen O.N."/>
            <person name="Pelaez A.I."/>
            <person name="Sanchez J."/>
            <person name="Ferrer M."/>
        </authorList>
    </citation>
    <scope>NUCLEOTIDE SEQUENCE</scope>
</reference>
<accession>T1ALQ6</accession>
<evidence type="ECO:0000313" key="1">
    <source>
        <dbReference type="EMBL" id="EQD41634.1"/>
    </source>
</evidence>
<name>T1ALQ6_9ZZZZ</name>
<proteinExistence type="predicted"/>
<protein>
    <recommendedName>
        <fullName evidence="2">Antitoxin</fullName>
    </recommendedName>
</protein>
<reference evidence="1" key="1">
    <citation type="submission" date="2013-08" db="EMBL/GenBank/DDBJ databases">
        <authorList>
            <person name="Mendez C."/>
            <person name="Richter M."/>
            <person name="Ferrer M."/>
            <person name="Sanchez J."/>
        </authorList>
    </citation>
    <scope>NUCLEOTIDE SEQUENCE</scope>
</reference>
<gene>
    <name evidence="1" type="ORF">B2A_10570</name>
</gene>
<evidence type="ECO:0008006" key="2">
    <source>
        <dbReference type="Google" id="ProtNLM"/>
    </source>
</evidence>
<comment type="caution">
    <text evidence="1">The sequence shown here is derived from an EMBL/GenBank/DDBJ whole genome shotgun (WGS) entry which is preliminary data.</text>
</comment>
<organism evidence="1">
    <name type="scientific">mine drainage metagenome</name>
    <dbReference type="NCBI Taxonomy" id="410659"/>
    <lineage>
        <taxon>unclassified sequences</taxon>
        <taxon>metagenomes</taxon>
        <taxon>ecological metagenomes</taxon>
    </lineage>
</organism>